<proteinExistence type="predicted"/>
<evidence type="ECO:0000313" key="2">
    <source>
        <dbReference type="EMBL" id="OGZ95864.1"/>
    </source>
</evidence>
<dbReference type="InterPro" id="IPR003812">
    <property type="entry name" value="Fido"/>
</dbReference>
<protein>
    <recommendedName>
        <fullName evidence="1">Fido domain-containing protein</fullName>
    </recommendedName>
</protein>
<gene>
    <name evidence="2" type="ORF">A2633_02400</name>
</gene>
<dbReference type="Gene3D" id="1.10.3290.10">
    <property type="entry name" value="Fido-like domain"/>
    <property type="match status" value="1"/>
</dbReference>
<comment type="caution">
    <text evidence="2">The sequence shown here is derived from an EMBL/GenBank/DDBJ whole genome shotgun (WGS) entry which is preliminary data.</text>
</comment>
<accession>A0A1G2K8S5</accession>
<organism evidence="2 3">
    <name type="scientific">Candidatus Sungbacteria bacterium RIFCSPHIGHO2_01_FULL_47_32</name>
    <dbReference type="NCBI Taxonomy" id="1802264"/>
    <lineage>
        <taxon>Bacteria</taxon>
        <taxon>Candidatus Sungiibacteriota</taxon>
    </lineage>
</organism>
<dbReference type="PROSITE" id="PS51459">
    <property type="entry name" value="FIDO"/>
    <property type="match status" value="1"/>
</dbReference>
<dbReference type="Proteomes" id="UP000177152">
    <property type="component" value="Unassembled WGS sequence"/>
</dbReference>
<dbReference type="EMBL" id="MHQC01000003">
    <property type="protein sequence ID" value="OGZ95864.1"/>
    <property type="molecule type" value="Genomic_DNA"/>
</dbReference>
<evidence type="ECO:0000313" key="3">
    <source>
        <dbReference type="Proteomes" id="UP000177152"/>
    </source>
</evidence>
<name>A0A1G2K8S5_9BACT</name>
<dbReference type="InterPro" id="IPR036597">
    <property type="entry name" value="Fido-like_dom_sf"/>
</dbReference>
<reference evidence="2 3" key="1">
    <citation type="journal article" date="2016" name="Nat. Commun.">
        <title>Thousands of microbial genomes shed light on interconnected biogeochemical processes in an aquifer system.</title>
        <authorList>
            <person name="Anantharaman K."/>
            <person name="Brown C.T."/>
            <person name="Hug L.A."/>
            <person name="Sharon I."/>
            <person name="Castelle C.J."/>
            <person name="Probst A.J."/>
            <person name="Thomas B.C."/>
            <person name="Singh A."/>
            <person name="Wilkins M.J."/>
            <person name="Karaoz U."/>
            <person name="Brodie E.L."/>
            <person name="Williams K.H."/>
            <person name="Hubbard S.S."/>
            <person name="Banfield J.F."/>
        </authorList>
    </citation>
    <scope>NUCLEOTIDE SEQUENCE [LARGE SCALE GENOMIC DNA]</scope>
</reference>
<sequence length="478" mass="55315">MKEGQRYNSQEIGKLEASRTISDGEMLKTGAHYVIDEKTGEKRLISTDEQIKFIRTSVEELLGKNLLTPENLKSGEFEISFEEDEGIGYEFELEKEQRIMVSPEDYEIKNWKNHVIDVYDQSGRCRIREKNGEPRLSIKVPLLSKDGDRHKFCIRLEFKPKTKKQTEELLKARELILQEAKTEIREKWGTPIPLSDGKKHWINKDDRGDYWIETDEETHIEDLLPEGIVYLGHSKSQIPIEKHATDRDRVEELVDMGIVKRNAGDADIFKKVFKKNIGSTSRTTKGIVDTSVSAEKKAAGISKEKIAYQMKLNEEKLIELLWNEKSRELRTPEDVERLLKEITGASQAGISKVDPYAFRTWSVDYNELSPEAVLEAMRNFYVKFLENISRVKSGTLSPADFARWVEYEIERAIHPLADGCGRLAKSLSAFVLARFSYPLPEYGMREDYYKTLNETGEEGFKEYYKKAILRSINENYIR</sequence>
<evidence type="ECO:0000259" key="1">
    <source>
        <dbReference type="PROSITE" id="PS51459"/>
    </source>
</evidence>
<dbReference type="AlphaFoldDB" id="A0A1G2K8S5"/>
<dbReference type="SUPFAM" id="SSF140931">
    <property type="entry name" value="Fic-like"/>
    <property type="match status" value="1"/>
</dbReference>
<feature type="domain" description="Fido" evidence="1">
    <location>
        <begin position="330"/>
        <end position="470"/>
    </location>
</feature>